<reference evidence="2" key="1">
    <citation type="journal article" date="2020" name="MBio">
        <title>Horizontal gene transfer to a defensive symbiont with a reduced genome amongst a multipartite beetle microbiome.</title>
        <authorList>
            <person name="Waterworth S.C."/>
            <person name="Florez L.V."/>
            <person name="Rees E.R."/>
            <person name="Hertweck C."/>
            <person name="Kaltenpoth M."/>
            <person name="Kwan J.C."/>
        </authorList>
    </citation>
    <scope>NUCLEOTIDE SEQUENCE [LARGE SCALE GENOMIC DNA]</scope>
</reference>
<evidence type="ECO:0000313" key="2">
    <source>
        <dbReference type="Proteomes" id="UP000462435"/>
    </source>
</evidence>
<sequence>MRSACDASSATAAESSAFAGRIVIRQFVSAALCAKSVRLVFYFPESMKKFITAWLPPVCLGLVAGVCASARAADVAFSSPAGPQPRESVGSARGQRAIMPDAHARVRAMVRGGTAPEGARWLLSVGQVVRLAPVRMLRGLGVELDRRAAPPGFNEDGRVIYRIASAQIVRVHAQIDEAEAVITGGSAQIAAGDPVLVALSVHGAAAPVVD</sequence>
<name>A0A7V8JV12_9BURK</name>
<dbReference type="EMBL" id="WNDX01000023">
    <property type="protein sequence ID" value="KAF1046153.1"/>
    <property type="molecule type" value="Genomic_DNA"/>
</dbReference>
<dbReference type="AlphaFoldDB" id="A0A7V8JV12"/>
<accession>A0A7V8JV12</accession>
<evidence type="ECO:0000313" key="1">
    <source>
        <dbReference type="EMBL" id="KAF1046153.1"/>
    </source>
</evidence>
<comment type="caution">
    <text evidence="1">The sequence shown here is derived from an EMBL/GenBank/DDBJ whole genome shotgun (WGS) entry which is preliminary data.</text>
</comment>
<proteinExistence type="predicted"/>
<dbReference type="Proteomes" id="UP000462435">
    <property type="component" value="Unassembled WGS sequence"/>
</dbReference>
<gene>
    <name evidence="1" type="ORF">GAK35_01130</name>
</gene>
<organism evidence="1 2">
    <name type="scientific">Herbaspirillum frisingense</name>
    <dbReference type="NCBI Taxonomy" id="92645"/>
    <lineage>
        <taxon>Bacteria</taxon>
        <taxon>Pseudomonadati</taxon>
        <taxon>Pseudomonadota</taxon>
        <taxon>Betaproteobacteria</taxon>
        <taxon>Burkholderiales</taxon>
        <taxon>Oxalobacteraceae</taxon>
        <taxon>Herbaspirillum</taxon>
    </lineage>
</organism>
<protein>
    <submittedName>
        <fullName evidence="1">Uncharacterized protein</fullName>
    </submittedName>
</protein>